<organism evidence="1 2">
    <name type="scientific">Cellulomonas iranensis</name>
    <dbReference type="NCBI Taxonomy" id="76862"/>
    <lineage>
        <taxon>Bacteria</taxon>
        <taxon>Bacillati</taxon>
        <taxon>Actinomycetota</taxon>
        <taxon>Actinomycetes</taxon>
        <taxon>Micrococcales</taxon>
        <taxon>Cellulomonadaceae</taxon>
        <taxon>Cellulomonas</taxon>
    </lineage>
</organism>
<comment type="caution">
    <text evidence="1">The sequence shown here is derived from an EMBL/GenBank/DDBJ whole genome shotgun (WGS) entry which is preliminary data.</text>
</comment>
<name>A0ABU0GMA3_9CELL</name>
<keyword evidence="2" id="KW-1185">Reference proteome</keyword>
<protein>
    <submittedName>
        <fullName evidence="1">Uncharacterized protein</fullName>
    </submittedName>
</protein>
<sequence>MSEPSTRATWHADLARHDQSAHRRMAERAATTAEPLLQQRFDAVTAELHVLRAAVARRDALLREQTAALREREAYVRELEARLESTPRSASGTLRGVARRVRRRVGRLVRAALSQR</sequence>
<evidence type="ECO:0000313" key="2">
    <source>
        <dbReference type="Proteomes" id="UP001240250"/>
    </source>
</evidence>
<dbReference type="Proteomes" id="UP001240250">
    <property type="component" value="Unassembled WGS sequence"/>
</dbReference>
<accession>A0ABU0GMA3</accession>
<reference evidence="1 2" key="1">
    <citation type="submission" date="2023-07" db="EMBL/GenBank/DDBJ databases">
        <title>Sequencing the genomes of 1000 actinobacteria strains.</title>
        <authorList>
            <person name="Klenk H.-P."/>
        </authorList>
    </citation>
    <scope>NUCLEOTIDE SEQUENCE [LARGE SCALE GENOMIC DNA]</scope>
    <source>
        <strain evidence="1 2">DSM 14785</strain>
    </source>
</reference>
<dbReference type="EMBL" id="JAUSVM010000001">
    <property type="protein sequence ID" value="MDQ0426496.1"/>
    <property type="molecule type" value="Genomic_DNA"/>
</dbReference>
<dbReference type="RefSeq" id="WP_070319474.1">
    <property type="nucleotide sequence ID" value="NZ_JAUSVM010000001.1"/>
</dbReference>
<proteinExistence type="predicted"/>
<evidence type="ECO:0000313" key="1">
    <source>
        <dbReference type="EMBL" id="MDQ0426496.1"/>
    </source>
</evidence>
<gene>
    <name evidence="1" type="ORF">JO380_002877</name>
</gene>